<evidence type="ECO:0000313" key="2">
    <source>
        <dbReference type="EMBL" id="VEH70140.1"/>
    </source>
</evidence>
<proteinExistence type="predicted"/>
<gene>
    <name evidence="2" type="ORF">NCTC12967_01427</name>
</gene>
<dbReference type="SUPFAM" id="SSF69322">
    <property type="entry name" value="Tricorn protease domain 2"/>
    <property type="match status" value="1"/>
</dbReference>
<dbReference type="Proteomes" id="UP000273044">
    <property type="component" value="Chromosome"/>
</dbReference>
<dbReference type="AlphaFoldDB" id="A0A448MY73"/>
<dbReference type="PANTHER" id="PTHR43056:SF5">
    <property type="entry name" value="PEPTIDASE S9 PROLYL OLIGOPEPTIDASE CATALYTIC DOMAIN-CONTAINING PROTEIN"/>
    <property type="match status" value="1"/>
</dbReference>
<sequence length="614" mass="66912">MQRMSIDQALKGMDSIRQVRVSGDGVFWLAGIAAEDGRVTVRRWREGRITEITPGFNVRSRVMEYGGGAYAVADALVAWCDDFTKRLWIRDGGTTRPLTPGSTRFRYGGLTLDPQRRLLLAVREDHEVTPEERSEIVALDLDSSNADGGHVLVSGADFYAGPAVRDGRLAWFQWMHPNMSWDEASVWATNLDDPGHVDRIFGKPGVSAQHPVWLGDGSLACVTDESGHWNWVVHHREGMSAWRTPHDCSIPVWVLDTPPACAVGDDLLATVQIADGRGALALWHPRSGGVTHPLPGTAMVESLASSGQDLFAVAEWDDRPASLVRISPTGERTELVASEPLPGLSRPVSRWSEGPAGPVHSWFYPVPDAVAAPPMLVLTHGGPTSVHYPSFDKMIQFWVSRGICVLDVNYSGSTGFGRAYRDRLKGRWGVLDVADVVAAAREVCRAELADPKRVAIAGGSAGGYTTLQALVTSDFFAAGISSYGIGDLRSLVEETHKAESHYTFALVAPWPEGEQIYRERSPITRLDRLNAPMLILQGLEDHVVPPGQAFDMADAVRAKGLALALVTFEHEGHGFRSLAAREQSLESQVSFLEQVFGLPLSDDVPVLPIENLKA</sequence>
<dbReference type="Pfam" id="PF00326">
    <property type="entry name" value="Peptidase_S9"/>
    <property type="match status" value="1"/>
</dbReference>
<reference evidence="2 3" key="1">
    <citation type="submission" date="2018-12" db="EMBL/GenBank/DDBJ databases">
        <authorList>
            <consortium name="Pathogen Informatics"/>
        </authorList>
    </citation>
    <scope>NUCLEOTIDE SEQUENCE [LARGE SCALE GENOMIC DNA]</scope>
    <source>
        <strain evidence="2 3">NCTC12967</strain>
    </source>
</reference>
<accession>A0A448MY73</accession>
<dbReference type="InterPro" id="IPR050585">
    <property type="entry name" value="Xaa-Pro_dipeptidyl-ppase/CocE"/>
</dbReference>
<evidence type="ECO:0000259" key="1">
    <source>
        <dbReference type="Pfam" id="PF00326"/>
    </source>
</evidence>
<dbReference type="SUPFAM" id="SSF53474">
    <property type="entry name" value="alpha/beta-Hydrolases"/>
    <property type="match status" value="1"/>
</dbReference>
<feature type="domain" description="Peptidase S9 prolyl oligopeptidase catalytic" evidence="1">
    <location>
        <begin position="389"/>
        <end position="597"/>
    </location>
</feature>
<dbReference type="Gene3D" id="3.40.50.1820">
    <property type="entry name" value="alpha/beta hydrolase"/>
    <property type="match status" value="1"/>
</dbReference>
<protein>
    <submittedName>
        <fullName evidence="2">Esterase</fullName>
    </submittedName>
</protein>
<dbReference type="InterPro" id="IPR001375">
    <property type="entry name" value="Peptidase_S9_cat"/>
</dbReference>
<dbReference type="EMBL" id="LR134406">
    <property type="protein sequence ID" value="VEH70140.1"/>
    <property type="molecule type" value="Genomic_DNA"/>
</dbReference>
<dbReference type="GO" id="GO:0006508">
    <property type="term" value="P:proteolysis"/>
    <property type="evidence" value="ECO:0007669"/>
    <property type="project" value="InterPro"/>
</dbReference>
<dbReference type="GO" id="GO:0008236">
    <property type="term" value="F:serine-type peptidase activity"/>
    <property type="evidence" value="ECO:0007669"/>
    <property type="project" value="InterPro"/>
</dbReference>
<dbReference type="InterPro" id="IPR029058">
    <property type="entry name" value="AB_hydrolase_fold"/>
</dbReference>
<evidence type="ECO:0000313" key="3">
    <source>
        <dbReference type="Proteomes" id="UP000273044"/>
    </source>
</evidence>
<dbReference type="PANTHER" id="PTHR43056">
    <property type="entry name" value="PEPTIDASE S9 PROLYL OLIGOPEPTIDASE"/>
    <property type="match status" value="1"/>
</dbReference>
<dbReference type="RefSeq" id="WP_061787002.1">
    <property type="nucleotide sequence ID" value="NZ_CAURRE010000004.1"/>
</dbReference>
<keyword evidence="3" id="KW-1185">Reference proteome</keyword>
<dbReference type="GeneID" id="64406899"/>
<name>A0A448MY73_9ACTN</name>
<organism evidence="2 3">
    <name type="scientific">Arachnia propionica</name>
    <dbReference type="NCBI Taxonomy" id="1750"/>
    <lineage>
        <taxon>Bacteria</taxon>
        <taxon>Bacillati</taxon>
        <taxon>Actinomycetota</taxon>
        <taxon>Actinomycetes</taxon>
        <taxon>Propionibacteriales</taxon>
        <taxon>Propionibacteriaceae</taxon>
        <taxon>Arachnia</taxon>
    </lineage>
</organism>